<dbReference type="AlphaFoldDB" id="A0A1H0QYM6"/>
<evidence type="ECO:0000313" key="2">
    <source>
        <dbReference type="Proteomes" id="UP000199341"/>
    </source>
</evidence>
<dbReference type="Proteomes" id="UP000199341">
    <property type="component" value="Unassembled WGS sequence"/>
</dbReference>
<gene>
    <name evidence="1" type="ORF">SAMN05216259_12048</name>
</gene>
<proteinExistence type="predicted"/>
<keyword evidence="2" id="KW-1185">Reference proteome</keyword>
<accession>A0A1H0QYM6</accession>
<dbReference type="OrthoDB" id="7171245at2"/>
<reference evidence="1 2" key="1">
    <citation type="submission" date="2016-10" db="EMBL/GenBank/DDBJ databases">
        <authorList>
            <person name="de Groot N.N."/>
        </authorList>
    </citation>
    <scope>NUCLEOTIDE SEQUENCE [LARGE SCALE GENOMIC DNA]</scope>
    <source>
        <strain evidence="1 2">CGMCC 4.2022</strain>
    </source>
</reference>
<dbReference type="RefSeq" id="WP_093787971.1">
    <property type="nucleotide sequence ID" value="NZ_FNIE01000020.1"/>
</dbReference>
<name>A0A1H0QYM6_9ACTN</name>
<evidence type="ECO:0008006" key="3">
    <source>
        <dbReference type="Google" id="ProtNLM"/>
    </source>
</evidence>
<protein>
    <recommendedName>
        <fullName evidence="3">DUF4034 domain-containing protein</fullName>
    </recommendedName>
</protein>
<sequence>MWKRYLRAHKAEGDEFWLRRKPPALDPSYGDARLARARKAAGRRDWDGVLAQLAAAGDGEETAFLVQGVGQVAGVERWIGEHEGTRARLVGGARQIAWAWQARGRGPEEAVPRPQLELFRQRLETAEALLREAADSAPGQSAPWYFLLMSGHGLDLGADVARERFEAVRARDPQHHAAHRERLLQLPLAQMPAFAREATASAPEGSPRGELVARAYLEQWRERGADPDSAFLAEPSVAQELYEAAGRSVLHPAFARRLDWPVPFNTFALAFALAGERQAARHLFRQLGTRATEFPWRYLDDRSPMVPYLAWRTRLRH</sequence>
<dbReference type="EMBL" id="FNIE01000020">
    <property type="protein sequence ID" value="SDP22245.1"/>
    <property type="molecule type" value="Genomic_DNA"/>
</dbReference>
<dbReference type="STRING" id="310781.SAMN05216259_12048"/>
<organism evidence="1 2">
    <name type="scientific">Actinacidiphila guanduensis</name>
    <dbReference type="NCBI Taxonomy" id="310781"/>
    <lineage>
        <taxon>Bacteria</taxon>
        <taxon>Bacillati</taxon>
        <taxon>Actinomycetota</taxon>
        <taxon>Actinomycetes</taxon>
        <taxon>Kitasatosporales</taxon>
        <taxon>Streptomycetaceae</taxon>
        <taxon>Actinacidiphila</taxon>
    </lineage>
</organism>
<evidence type="ECO:0000313" key="1">
    <source>
        <dbReference type="EMBL" id="SDP22245.1"/>
    </source>
</evidence>